<dbReference type="PANTHER" id="PTHR43133">
    <property type="entry name" value="RNA POLYMERASE ECF-TYPE SIGMA FACTO"/>
    <property type="match status" value="1"/>
</dbReference>
<dbReference type="GO" id="GO:0006352">
    <property type="term" value="P:DNA-templated transcription initiation"/>
    <property type="evidence" value="ECO:0007669"/>
    <property type="project" value="InterPro"/>
</dbReference>
<dbReference type="NCBIfam" id="TIGR02937">
    <property type="entry name" value="sigma70-ECF"/>
    <property type="match status" value="1"/>
</dbReference>
<accession>A0A1M5B9Q2</accession>
<name>A0A1M5B9Q2_9SPHI</name>
<dbReference type="InterPro" id="IPR013325">
    <property type="entry name" value="RNA_pol_sigma_r2"/>
</dbReference>
<evidence type="ECO:0000313" key="8">
    <source>
        <dbReference type="Proteomes" id="UP000184287"/>
    </source>
</evidence>
<dbReference type="EMBL" id="FQUQ01000002">
    <property type="protein sequence ID" value="SHF39150.1"/>
    <property type="molecule type" value="Genomic_DNA"/>
</dbReference>
<evidence type="ECO:0000259" key="6">
    <source>
        <dbReference type="Pfam" id="PF08281"/>
    </source>
</evidence>
<sequence length="199" mass="23357">MSISPIPNELELIRQISNGDKRAFTILFDAYYKSLGQYIYKLTESLEVTEEIVQDVFIKVWLKREELVHIKSFSNYIFILSRNHTLNHLRKQATAQVNFRKLEKETGAEVMIEEEEDSYEGFRLLIDQAIESLPAQQKKVYQLCKFERLKYEQVAAQLNLSVETVRKHVFLANKAIKEHVKRHMDEAVLIVLLSPLIFI</sequence>
<feature type="domain" description="RNA polymerase sigma factor 70 region 4 type 2" evidence="6">
    <location>
        <begin position="124"/>
        <end position="173"/>
    </location>
</feature>
<dbReference type="InterPro" id="IPR013249">
    <property type="entry name" value="RNA_pol_sigma70_r4_t2"/>
</dbReference>
<dbReference type="GO" id="GO:0003677">
    <property type="term" value="F:DNA binding"/>
    <property type="evidence" value="ECO:0007669"/>
    <property type="project" value="InterPro"/>
</dbReference>
<keyword evidence="3" id="KW-0731">Sigma factor</keyword>
<dbReference type="InterPro" id="IPR013324">
    <property type="entry name" value="RNA_pol_sigma_r3/r4-like"/>
</dbReference>
<dbReference type="STRING" id="288992.SAMN04488522_1021090"/>
<dbReference type="OrthoDB" id="799938at2"/>
<evidence type="ECO:0000259" key="5">
    <source>
        <dbReference type="Pfam" id="PF04542"/>
    </source>
</evidence>
<reference evidence="8" key="1">
    <citation type="submission" date="2016-11" db="EMBL/GenBank/DDBJ databases">
        <authorList>
            <person name="Varghese N."/>
            <person name="Submissions S."/>
        </authorList>
    </citation>
    <scope>NUCLEOTIDE SEQUENCE [LARGE SCALE GENOMIC DNA]</scope>
    <source>
        <strain evidence="8">DSM 16990</strain>
    </source>
</reference>
<dbReference type="GO" id="GO:0016987">
    <property type="term" value="F:sigma factor activity"/>
    <property type="evidence" value="ECO:0007669"/>
    <property type="project" value="UniProtKB-KW"/>
</dbReference>
<keyword evidence="4" id="KW-0804">Transcription</keyword>
<protein>
    <submittedName>
        <fullName evidence="7">RNA polymerase sigma-70 factor, ECF subfamily</fullName>
    </submittedName>
</protein>
<dbReference type="Pfam" id="PF08281">
    <property type="entry name" value="Sigma70_r4_2"/>
    <property type="match status" value="1"/>
</dbReference>
<dbReference type="Proteomes" id="UP000184287">
    <property type="component" value="Unassembled WGS sequence"/>
</dbReference>
<evidence type="ECO:0000256" key="2">
    <source>
        <dbReference type="ARBA" id="ARBA00023015"/>
    </source>
</evidence>
<organism evidence="7 8">
    <name type="scientific">Pedobacter caeni</name>
    <dbReference type="NCBI Taxonomy" id="288992"/>
    <lineage>
        <taxon>Bacteria</taxon>
        <taxon>Pseudomonadati</taxon>
        <taxon>Bacteroidota</taxon>
        <taxon>Sphingobacteriia</taxon>
        <taxon>Sphingobacteriales</taxon>
        <taxon>Sphingobacteriaceae</taxon>
        <taxon>Pedobacter</taxon>
    </lineage>
</organism>
<dbReference type="Pfam" id="PF04542">
    <property type="entry name" value="Sigma70_r2"/>
    <property type="match status" value="1"/>
</dbReference>
<gene>
    <name evidence="7" type="ORF">SAMN04488522_1021090</name>
</gene>
<keyword evidence="8" id="KW-1185">Reference proteome</keyword>
<evidence type="ECO:0000313" key="7">
    <source>
        <dbReference type="EMBL" id="SHF39150.1"/>
    </source>
</evidence>
<dbReference type="Gene3D" id="1.10.10.10">
    <property type="entry name" value="Winged helix-like DNA-binding domain superfamily/Winged helix DNA-binding domain"/>
    <property type="match status" value="1"/>
</dbReference>
<feature type="domain" description="RNA polymerase sigma-70 region 2" evidence="5">
    <location>
        <begin position="27"/>
        <end position="93"/>
    </location>
</feature>
<dbReference type="Gene3D" id="1.10.1740.10">
    <property type="match status" value="1"/>
</dbReference>
<keyword evidence="2" id="KW-0805">Transcription regulation</keyword>
<dbReference type="RefSeq" id="WP_073231361.1">
    <property type="nucleotide sequence ID" value="NZ_FQUQ01000002.1"/>
</dbReference>
<comment type="similarity">
    <text evidence="1">Belongs to the sigma-70 factor family. ECF subfamily.</text>
</comment>
<dbReference type="SUPFAM" id="SSF88659">
    <property type="entry name" value="Sigma3 and sigma4 domains of RNA polymerase sigma factors"/>
    <property type="match status" value="1"/>
</dbReference>
<dbReference type="AlphaFoldDB" id="A0A1M5B9Q2"/>
<dbReference type="InterPro" id="IPR039425">
    <property type="entry name" value="RNA_pol_sigma-70-like"/>
</dbReference>
<proteinExistence type="inferred from homology"/>
<evidence type="ECO:0000256" key="3">
    <source>
        <dbReference type="ARBA" id="ARBA00023082"/>
    </source>
</evidence>
<dbReference type="PANTHER" id="PTHR43133:SF46">
    <property type="entry name" value="RNA POLYMERASE SIGMA-70 FACTOR ECF SUBFAMILY"/>
    <property type="match status" value="1"/>
</dbReference>
<dbReference type="SUPFAM" id="SSF88946">
    <property type="entry name" value="Sigma2 domain of RNA polymerase sigma factors"/>
    <property type="match status" value="1"/>
</dbReference>
<evidence type="ECO:0000256" key="1">
    <source>
        <dbReference type="ARBA" id="ARBA00010641"/>
    </source>
</evidence>
<dbReference type="InterPro" id="IPR014284">
    <property type="entry name" value="RNA_pol_sigma-70_dom"/>
</dbReference>
<evidence type="ECO:0000256" key="4">
    <source>
        <dbReference type="ARBA" id="ARBA00023163"/>
    </source>
</evidence>
<dbReference type="InterPro" id="IPR036388">
    <property type="entry name" value="WH-like_DNA-bd_sf"/>
</dbReference>
<dbReference type="InterPro" id="IPR007627">
    <property type="entry name" value="RNA_pol_sigma70_r2"/>
</dbReference>